<dbReference type="AlphaFoldDB" id="A0A482JZZ2"/>
<evidence type="ECO:0000256" key="4">
    <source>
        <dbReference type="ARBA" id="ARBA00019651"/>
    </source>
</evidence>
<keyword evidence="5 15" id="KW-0813">Transport</keyword>
<evidence type="ECO:0000256" key="14">
    <source>
        <dbReference type="ARBA" id="ARBA00024864"/>
    </source>
</evidence>
<comment type="subunit">
    <text evidence="3 15">F-type ATPases have 2 components, CF(1) - the catalytic core - and CF(0) - the membrane proton channel.</text>
</comment>
<sequence length="48" mass="5905">MPQLVPFYFLNQITFVFILLIFMVYVFSKYVLPRFLRLFTIRISISRI</sequence>
<proteinExistence type="inferred from homology"/>
<organism evidence="16">
    <name type="scientific">Lecanora saxigena</name>
    <dbReference type="NCBI Taxonomy" id="1585466"/>
    <lineage>
        <taxon>Eukaryota</taxon>
        <taxon>Fungi</taxon>
        <taxon>Dikarya</taxon>
        <taxon>Ascomycota</taxon>
        <taxon>Pezizomycotina</taxon>
        <taxon>Lecanoromycetes</taxon>
        <taxon>OSLEUM clade</taxon>
        <taxon>Lecanoromycetidae</taxon>
        <taxon>Lecanorales</taxon>
        <taxon>Lecanorineae</taxon>
        <taxon>Lecanoraceae</taxon>
        <taxon>Lecanora</taxon>
    </lineage>
</organism>
<evidence type="ECO:0000256" key="12">
    <source>
        <dbReference type="ARBA" id="ARBA00023136"/>
    </source>
</evidence>
<evidence type="ECO:0000256" key="13">
    <source>
        <dbReference type="ARBA" id="ARBA00023310"/>
    </source>
</evidence>
<evidence type="ECO:0000256" key="11">
    <source>
        <dbReference type="ARBA" id="ARBA00023128"/>
    </source>
</evidence>
<geneLocation type="mitochondrion" evidence="16"/>
<dbReference type="GO" id="GO:0046933">
    <property type="term" value="F:proton-transporting ATP synthase activity, rotational mechanism"/>
    <property type="evidence" value="ECO:0007669"/>
    <property type="project" value="TreeGrafter"/>
</dbReference>
<dbReference type="GO" id="GO:0005743">
    <property type="term" value="C:mitochondrial inner membrane"/>
    <property type="evidence" value="ECO:0007669"/>
    <property type="project" value="UniProtKB-SubCell"/>
</dbReference>
<dbReference type="GO" id="GO:0045259">
    <property type="term" value="C:proton-transporting ATP synthase complex"/>
    <property type="evidence" value="ECO:0007669"/>
    <property type="project" value="UniProtKB-KW"/>
</dbReference>
<keyword evidence="7 15" id="KW-0812">Transmembrane</keyword>
<evidence type="ECO:0000256" key="6">
    <source>
        <dbReference type="ARBA" id="ARBA00022547"/>
    </source>
</evidence>
<evidence type="ECO:0000256" key="10">
    <source>
        <dbReference type="ARBA" id="ARBA00023065"/>
    </source>
</evidence>
<dbReference type="RefSeq" id="YP_009629588.1">
    <property type="nucleotide sequence ID" value="NC_042183.1"/>
</dbReference>
<keyword evidence="9 15" id="KW-1133">Transmembrane helix</keyword>
<dbReference type="InterPro" id="IPR009230">
    <property type="entry name" value="ATP_synth_su8_fun"/>
</dbReference>
<feature type="transmembrane region" description="Helical" evidence="15">
    <location>
        <begin position="6"/>
        <end position="27"/>
    </location>
</feature>
<dbReference type="GeneID" id="40139920"/>
<keyword evidence="12 15" id="KW-0472">Membrane</keyword>
<keyword evidence="6 15" id="KW-0138">CF(0)</keyword>
<evidence type="ECO:0000256" key="8">
    <source>
        <dbReference type="ARBA" id="ARBA00022781"/>
    </source>
</evidence>
<gene>
    <name evidence="16" type="primary">atp8</name>
</gene>
<keyword evidence="13 15" id="KW-0066">ATP synthesis</keyword>
<comment type="subcellular location">
    <subcellularLocation>
        <location evidence="15">Mitochondrion inner membrane</location>
        <topology evidence="15">Single-pass membrane protein</topology>
    </subcellularLocation>
    <subcellularLocation>
        <location evidence="1">Mitochondrion membrane</location>
        <topology evidence="1">Single-pass membrane protein</topology>
    </subcellularLocation>
</comment>
<protein>
    <recommendedName>
        <fullName evidence="4 15">ATP synthase protein 8</fullName>
    </recommendedName>
</protein>
<evidence type="ECO:0000256" key="9">
    <source>
        <dbReference type="ARBA" id="ARBA00022989"/>
    </source>
</evidence>
<comment type="similarity">
    <text evidence="2 15">Belongs to the ATPase protein 8 family.</text>
</comment>
<evidence type="ECO:0000313" key="16">
    <source>
        <dbReference type="EMBL" id="QBP39473.1"/>
    </source>
</evidence>
<evidence type="ECO:0000256" key="15">
    <source>
        <dbReference type="RuleBase" id="RU368038"/>
    </source>
</evidence>
<evidence type="ECO:0000256" key="7">
    <source>
        <dbReference type="ARBA" id="ARBA00022692"/>
    </source>
</evidence>
<name>A0A482JZZ2_9LECA</name>
<dbReference type="Pfam" id="PF05933">
    <property type="entry name" value="Fun_ATP-synt_8"/>
    <property type="match status" value="1"/>
</dbReference>
<evidence type="ECO:0000256" key="3">
    <source>
        <dbReference type="ARBA" id="ARBA00011291"/>
    </source>
</evidence>
<accession>A0A482JZZ2</accession>
<keyword evidence="11 15" id="KW-0496">Mitochondrion</keyword>
<evidence type="ECO:0000256" key="5">
    <source>
        <dbReference type="ARBA" id="ARBA00022448"/>
    </source>
</evidence>
<dbReference type="PANTHER" id="PTHR36101">
    <property type="entry name" value="ATP SYNTHASE PROTEIN 8"/>
    <property type="match status" value="1"/>
</dbReference>
<dbReference type="EMBL" id="MH359409">
    <property type="protein sequence ID" value="QBP39473.1"/>
    <property type="molecule type" value="Genomic_DNA"/>
</dbReference>
<comment type="function">
    <text evidence="14 15">Mitochondrial membrane ATP synthase (F(1)F(0) ATP synthase or Complex V) produces ATP from ADP in the presence of a proton gradient across the membrane which is generated by electron transport complexes of the respiratory chain. F-type ATPases consist of two structural domains, F(1) - containing the extramembraneous catalytic core and F(0) - containing the membrane proton channel, linked together by a central stalk and a peripheral stalk. During catalysis, ATP synthesis in the catalytic domain of F(1) is coupled via a rotary mechanism of the central stalk subunits to proton translocation. Part of the complex F(0) domain. Minor subunit located with subunit a in the membrane.</text>
</comment>
<reference evidence="16" key="1">
    <citation type="submission" date="2018-05" db="EMBL/GenBank/DDBJ databases">
        <authorList>
            <person name="Coplin H.S."/>
            <person name="Keepers K.G."/>
            <person name="Pogoda C.S."/>
            <person name="Tripp E.A."/>
            <person name="Lendemer J.C."/>
            <person name="Kane N.C."/>
        </authorList>
    </citation>
    <scope>NUCLEOTIDE SEQUENCE</scope>
</reference>
<dbReference type="PANTHER" id="PTHR36101:SF1">
    <property type="entry name" value="ATP SYNTHASE PROTEIN 8"/>
    <property type="match status" value="1"/>
</dbReference>
<evidence type="ECO:0000256" key="2">
    <source>
        <dbReference type="ARBA" id="ARBA00008892"/>
    </source>
</evidence>
<keyword evidence="10 15" id="KW-0406">Ion transport</keyword>
<evidence type="ECO:0000256" key="1">
    <source>
        <dbReference type="ARBA" id="ARBA00004304"/>
    </source>
</evidence>
<keyword evidence="8 15" id="KW-0375">Hydrogen ion transport</keyword>